<evidence type="ECO:0000313" key="2">
    <source>
        <dbReference type="EMBL" id="SDJ29468.1"/>
    </source>
</evidence>
<dbReference type="RefSeq" id="WP_162839136.1">
    <property type="nucleotide sequence ID" value="NZ_BJOA01000179.1"/>
</dbReference>
<name>A0A1G8SJN6_ANEMI</name>
<dbReference type="GeneID" id="51990406"/>
<feature type="compositionally biased region" description="Acidic residues" evidence="1">
    <location>
        <begin position="44"/>
        <end position="53"/>
    </location>
</feature>
<dbReference type="EMBL" id="FNED01000015">
    <property type="protein sequence ID" value="SDJ29468.1"/>
    <property type="molecule type" value="Genomic_DNA"/>
</dbReference>
<gene>
    <name evidence="2" type="ORF">SAMN04487909_11542</name>
</gene>
<evidence type="ECO:0000313" key="3">
    <source>
        <dbReference type="Proteomes" id="UP000182836"/>
    </source>
</evidence>
<sequence>MKKRRVKDNEPTFAPGDDEELEQSASEEEIARGDYTEVTRLSWDEVDPSGENK</sequence>
<organism evidence="2 3">
    <name type="scientific">Aneurinibacillus migulanus</name>
    <name type="common">Bacillus migulanus</name>
    <dbReference type="NCBI Taxonomy" id="47500"/>
    <lineage>
        <taxon>Bacteria</taxon>
        <taxon>Bacillati</taxon>
        <taxon>Bacillota</taxon>
        <taxon>Bacilli</taxon>
        <taxon>Bacillales</taxon>
        <taxon>Paenibacillaceae</taxon>
        <taxon>Aneurinibacillus group</taxon>
        <taxon>Aneurinibacillus</taxon>
    </lineage>
</organism>
<reference evidence="2 3" key="1">
    <citation type="submission" date="2016-10" db="EMBL/GenBank/DDBJ databases">
        <authorList>
            <person name="de Groot N.N."/>
        </authorList>
    </citation>
    <scope>NUCLEOTIDE SEQUENCE [LARGE SCALE GENOMIC DNA]</scope>
    <source>
        <strain evidence="2 3">DSM 2895</strain>
    </source>
</reference>
<protein>
    <submittedName>
        <fullName evidence="2">Uncharacterized protein</fullName>
    </submittedName>
</protein>
<dbReference type="Proteomes" id="UP000182836">
    <property type="component" value="Unassembled WGS sequence"/>
</dbReference>
<dbReference type="AlphaFoldDB" id="A0A1G8SJN6"/>
<evidence type="ECO:0000256" key="1">
    <source>
        <dbReference type="SAM" id="MobiDB-lite"/>
    </source>
</evidence>
<accession>A0A1G8SJN6</accession>
<feature type="compositionally biased region" description="Acidic residues" evidence="1">
    <location>
        <begin position="16"/>
        <end position="28"/>
    </location>
</feature>
<proteinExistence type="predicted"/>
<feature type="region of interest" description="Disordered" evidence="1">
    <location>
        <begin position="1"/>
        <end position="53"/>
    </location>
</feature>